<proteinExistence type="predicted"/>
<accession>A0A0F9H4R6</accession>
<name>A0A0F9H4R6_9ZZZZ</name>
<dbReference type="InterPro" id="IPR003615">
    <property type="entry name" value="HNH_nuc"/>
</dbReference>
<reference evidence="2" key="1">
    <citation type="journal article" date="2015" name="Nature">
        <title>Complex archaea that bridge the gap between prokaryotes and eukaryotes.</title>
        <authorList>
            <person name="Spang A."/>
            <person name="Saw J.H."/>
            <person name="Jorgensen S.L."/>
            <person name="Zaremba-Niedzwiedzka K."/>
            <person name="Martijn J."/>
            <person name="Lind A.E."/>
            <person name="van Eijk R."/>
            <person name="Schleper C."/>
            <person name="Guy L."/>
            <person name="Ettema T.J."/>
        </authorList>
    </citation>
    <scope>NUCLEOTIDE SEQUENCE</scope>
</reference>
<organism evidence="2">
    <name type="scientific">marine sediment metagenome</name>
    <dbReference type="NCBI Taxonomy" id="412755"/>
    <lineage>
        <taxon>unclassified sequences</taxon>
        <taxon>metagenomes</taxon>
        <taxon>ecological metagenomes</taxon>
    </lineage>
</organism>
<dbReference type="InterPro" id="IPR044925">
    <property type="entry name" value="His-Me_finger_sf"/>
</dbReference>
<comment type="caution">
    <text evidence="2">The sequence shown here is derived from an EMBL/GenBank/DDBJ whole genome shotgun (WGS) entry which is preliminary data.</text>
</comment>
<gene>
    <name evidence="2" type="ORF">LCGC14_1747730</name>
</gene>
<dbReference type="AlphaFoldDB" id="A0A0F9H4R6"/>
<dbReference type="SUPFAM" id="SSF54060">
    <property type="entry name" value="His-Me finger endonucleases"/>
    <property type="match status" value="1"/>
</dbReference>
<dbReference type="EMBL" id="LAZR01016079">
    <property type="protein sequence ID" value="KKM06064.1"/>
    <property type="molecule type" value="Genomic_DNA"/>
</dbReference>
<dbReference type="Pfam" id="PF13392">
    <property type="entry name" value="HNH_3"/>
    <property type="match status" value="1"/>
</dbReference>
<sequence>MKICEMRKCVKKYYGRGLCEKHYTRQRRHGDPLIVLYRDDGSNTICEVDKCNKKAIGRGWCHNHYKNWQRNGCPITPAKRASLEERFSIKVDIRGEDECWLWYGAITSVERGSIRVEKKCRGAHVIAWELGNNRLIPTDKEIHHKCQNPLCMNFNHLQLVTNEEHKAIHYLIGKIIKWR</sequence>
<feature type="domain" description="HNH nuclease" evidence="1">
    <location>
        <begin position="121"/>
        <end position="166"/>
    </location>
</feature>
<evidence type="ECO:0000313" key="2">
    <source>
        <dbReference type="EMBL" id="KKM06064.1"/>
    </source>
</evidence>
<protein>
    <recommendedName>
        <fullName evidence="1">HNH nuclease domain-containing protein</fullName>
    </recommendedName>
</protein>
<evidence type="ECO:0000259" key="1">
    <source>
        <dbReference type="Pfam" id="PF13392"/>
    </source>
</evidence>